<sequence>MQMTRSEWLARDRALFFPAISTALISEAKRGAFAHIDPAVLSPDDLDYLNPTAPWHYPFTLFSAGQVNPKTLAVPKPDMVMARDRHATIVLGDSGGYQIASGAAGFEYTDDTPALMLNWLENMADWSMGLDFPTGTDNSGRIDSWVDELKGEGIDLASAARATGLSEGFHACLTMTCQNNDRFVQLRVPGKTRLLNVLQGRNHTESKHWYEAVKHYPFQGWAFASAHQSCPSMIVARLLDMHNDGILENVGWLHVLGTAKLEMGCVLTAIQQEVRKLGYPQFQISYDAASATTAAVNGQLILGHTISAHGWATQTVAVSELLSRFGRGTRPLADVMDEVLQERVEGDQRRRGLADTYIARNLSLVDLDPNGKGHMTVHALGILHNTQALVLAHTEVQDNFYEETPLIYDPTLSPVSVSSKVEGVRQLFAMPNGAATAKVWGRNWMDKWQAPVRSRAA</sequence>
<dbReference type="OrthoDB" id="7790774at2"/>
<evidence type="ECO:0000313" key="1">
    <source>
        <dbReference type="EMBL" id="EQB11273.1"/>
    </source>
</evidence>
<accession>T0HGQ0</accession>
<name>T0HGQ0_9SPHN</name>
<comment type="caution">
    <text evidence="1">The sequence shown here is derived from an EMBL/GenBank/DDBJ whole genome shotgun (WGS) entry which is preliminary data.</text>
</comment>
<proteinExistence type="predicted"/>
<gene>
    <name evidence="1" type="ORF">RLDS_22995</name>
</gene>
<dbReference type="Gene3D" id="3.20.20.105">
    <property type="entry name" value="Queuine tRNA-ribosyltransferase-like"/>
    <property type="match status" value="1"/>
</dbReference>
<dbReference type="GO" id="GO:0006400">
    <property type="term" value="P:tRNA modification"/>
    <property type="evidence" value="ECO:0007669"/>
    <property type="project" value="InterPro"/>
</dbReference>
<dbReference type="AlphaFoldDB" id="T0HGQ0"/>
<dbReference type="Proteomes" id="UP000015531">
    <property type="component" value="Unassembled WGS sequence"/>
</dbReference>
<dbReference type="EMBL" id="ATDP01000107">
    <property type="protein sequence ID" value="EQB11273.1"/>
    <property type="molecule type" value="Genomic_DNA"/>
</dbReference>
<protein>
    <submittedName>
        <fullName evidence="1">Uncharacterized protein</fullName>
    </submittedName>
</protein>
<dbReference type="eggNOG" id="COG0343">
    <property type="taxonomic scope" value="Bacteria"/>
</dbReference>
<dbReference type="InterPro" id="IPR036511">
    <property type="entry name" value="TGT-like_sf"/>
</dbReference>
<evidence type="ECO:0000313" key="2">
    <source>
        <dbReference type="Proteomes" id="UP000015531"/>
    </source>
</evidence>
<keyword evidence="2" id="KW-1185">Reference proteome</keyword>
<organism evidence="1 2">
    <name type="scientific">Sphingobium lactosutens DS20</name>
    <dbReference type="NCBI Taxonomy" id="1331060"/>
    <lineage>
        <taxon>Bacteria</taxon>
        <taxon>Pseudomonadati</taxon>
        <taxon>Pseudomonadota</taxon>
        <taxon>Alphaproteobacteria</taxon>
        <taxon>Sphingomonadales</taxon>
        <taxon>Sphingomonadaceae</taxon>
        <taxon>Sphingobium</taxon>
    </lineage>
</organism>
<dbReference type="PATRIC" id="fig|1331060.3.peg.4449"/>
<dbReference type="RefSeq" id="WP_021228058.1">
    <property type="nucleotide sequence ID" value="NZ_ATDP01000107.1"/>
</dbReference>
<reference evidence="1 2" key="1">
    <citation type="journal article" date="2013" name="Genome Announc.">
        <title>Draft Genome Sequence of Sphingobium lactosutens Strain DS20T, Isolated from a Hexachlorocyclohexane Dumpsite.</title>
        <authorList>
            <person name="Kumar R."/>
            <person name="Dwivedi V."/>
            <person name="Negi V."/>
            <person name="Khurana J.P."/>
            <person name="Lal R."/>
        </authorList>
    </citation>
    <scope>NUCLEOTIDE SEQUENCE [LARGE SCALE GENOMIC DNA]</scope>
    <source>
        <strain evidence="1 2">DS20</strain>
    </source>
</reference>